<dbReference type="Proteomes" id="UP000569914">
    <property type="component" value="Unassembled WGS sequence"/>
</dbReference>
<dbReference type="InterPro" id="IPR013783">
    <property type="entry name" value="Ig-like_fold"/>
</dbReference>
<dbReference type="AlphaFoldDB" id="A0A7Y9I8C4"/>
<sequence>MLSFALSYALAGLIIIVGTATPAAADDPDAPVSIRITAMSPSLPTPTDTITLTGVVTNTGKKPIDRPRVYFWRNQAPITDQEGFGTALDSAPTDPLGARVTADVQNRFHLWTEADPTLDPGESAKFTVSATPEQLDLPDTAGIYLIGVHVLDGTDRAPAIGRARLFAPILNEPPDQVLPISSVVVLNSRPGRLQDRIFTDDHLADEVGPGGRLTQLLAAAQNPGTTFAVDPSLIEELTAMRAGYQVRDADGNLTAGIGTERAAAWLQGFQQLLDRNPGYRLLYGTPDLAALVRSDRTELLDRVKAAGAAIPETSALPLLVWPGDGAADAATLRAAAELDPAGILLSDGTTGSSAPLLRDGDGPPIINYQGSGSAGGPGPDPSNTAVHQRQRTLAETWIEASGAGGDLGGRVRLITTPAEAGSVRQLTAPWLRSVPLPDLFRQRPERLADKLAYPKAAQRAELPARGLREVDDLADSYQTYAELLLDPAQAKKDADAAVAKAVSATWRGDDGWTGLVESRLDQVDRVIGDAVKIGLVQRFTTTGQNDISFPITVTNTLPGPEQPGDQNSIRVGITFTSAQSQRLTVKPIDPIVIRANPERNASVTRNTQIEARANGPVEVTAQLVTATGRPVGKPARVEVTVTQAGTVGWVIAIAAGIVLIGTTVFRIQQVARERAQEREDDDTVERAAVPVEPVDPAAPPPAGSVDGPRRARP</sequence>
<feature type="compositionally biased region" description="Low complexity" evidence="1">
    <location>
        <begin position="686"/>
        <end position="695"/>
    </location>
</feature>
<dbReference type="RefSeq" id="WP_179752831.1">
    <property type="nucleotide sequence ID" value="NZ_JACCBU010000001.1"/>
</dbReference>
<feature type="chain" id="PRO_5030596538" evidence="3">
    <location>
        <begin position="26"/>
        <end position="713"/>
    </location>
</feature>
<dbReference type="GO" id="GO:0005975">
    <property type="term" value="P:carbohydrate metabolic process"/>
    <property type="evidence" value="ECO:0007669"/>
    <property type="project" value="UniProtKB-ARBA"/>
</dbReference>
<evidence type="ECO:0000313" key="5">
    <source>
        <dbReference type="Proteomes" id="UP000569914"/>
    </source>
</evidence>
<evidence type="ECO:0000256" key="3">
    <source>
        <dbReference type="SAM" id="SignalP"/>
    </source>
</evidence>
<keyword evidence="2" id="KW-1133">Transmembrane helix</keyword>
<dbReference type="InterPro" id="IPR046112">
    <property type="entry name" value="DUF6049"/>
</dbReference>
<reference evidence="4 5" key="1">
    <citation type="submission" date="2020-07" db="EMBL/GenBank/DDBJ databases">
        <title>Sequencing the genomes of 1000 actinobacteria strains.</title>
        <authorList>
            <person name="Klenk H.-P."/>
        </authorList>
    </citation>
    <scope>NUCLEOTIDE SEQUENCE [LARGE SCALE GENOMIC DNA]</scope>
    <source>
        <strain evidence="4 5">DSM 22083</strain>
    </source>
</reference>
<feature type="signal peptide" evidence="3">
    <location>
        <begin position="1"/>
        <end position="25"/>
    </location>
</feature>
<name>A0A7Y9I8C4_9ACTN</name>
<comment type="caution">
    <text evidence="4">The sequence shown here is derived from an EMBL/GenBank/DDBJ whole genome shotgun (WGS) entry which is preliminary data.</text>
</comment>
<dbReference type="Gene3D" id="2.60.40.10">
    <property type="entry name" value="Immunoglobulins"/>
    <property type="match status" value="1"/>
</dbReference>
<protein>
    <submittedName>
        <fullName evidence="4">Uncharacterized protein</fullName>
    </submittedName>
</protein>
<dbReference type="Pfam" id="PF19516">
    <property type="entry name" value="DUF6049"/>
    <property type="match status" value="2"/>
</dbReference>
<keyword evidence="5" id="KW-1185">Reference proteome</keyword>
<evidence type="ECO:0000313" key="4">
    <source>
        <dbReference type="EMBL" id="NYE72189.1"/>
    </source>
</evidence>
<keyword evidence="2" id="KW-0472">Membrane</keyword>
<feature type="transmembrane region" description="Helical" evidence="2">
    <location>
        <begin position="646"/>
        <end position="665"/>
    </location>
</feature>
<organism evidence="4 5">
    <name type="scientific">Microlunatus parietis</name>
    <dbReference type="NCBI Taxonomy" id="682979"/>
    <lineage>
        <taxon>Bacteria</taxon>
        <taxon>Bacillati</taxon>
        <taxon>Actinomycetota</taxon>
        <taxon>Actinomycetes</taxon>
        <taxon>Propionibacteriales</taxon>
        <taxon>Propionibacteriaceae</taxon>
        <taxon>Microlunatus</taxon>
    </lineage>
</organism>
<feature type="region of interest" description="Disordered" evidence="1">
    <location>
        <begin position="367"/>
        <end position="387"/>
    </location>
</feature>
<dbReference type="EMBL" id="JACCBU010000001">
    <property type="protein sequence ID" value="NYE72189.1"/>
    <property type="molecule type" value="Genomic_DNA"/>
</dbReference>
<evidence type="ECO:0000256" key="2">
    <source>
        <dbReference type="SAM" id="Phobius"/>
    </source>
</evidence>
<evidence type="ECO:0000256" key="1">
    <source>
        <dbReference type="SAM" id="MobiDB-lite"/>
    </source>
</evidence>
<proteinExistence type="predicted"/>
<accession>A0A7Y9I8C4</accession>
<feature type="region of interest" description="Disordered" evidence="1">
    <location>
        <begin position="673"/>
        <end position="713"/>
    </location>
</feature>
<gene>
    <name evidence="4" type="ORF">BKA15_003518</name>
</gene>
<keyword evidence="3" id="KW-0732">Signal</keyword>
<keyword evidence="2" id="KW-0812">Transmembrane</keyword>